<evidence type="ECO:0000259" key="3">
    <source>
        <dbReference type="Pfam" id="PF01408"/>
    </source>
</evidence>
<accession>A0ABQ3J0L9</accession>
<dbReference type="InterPro" id="IPR000683">
    <property type="entry name" value="Gfo/Idh/MocA-like_OxRdtase_N"/>
</dbReference>
<sequence length="347" mass="37797">MKDVTGRPGRDGAPARIGVIGTDNSHAYAYSAFLNGWADSEPVPTRLPDGTSVPDMYLWAALHGRLRNAARSPVPAGDARVTAIWSDDRRDAERVARACGIDRVCASPREACEDVDAVMVLSKEPSTHLEYARLSLQQGLPTYVDKPLAESFEAGRSIFELAADHGAPCYTGSSLRWSPELLTVRDAVRRRPGPPRTVSIQCPLSIELYGIHGVEMANMFLGSAVDSVQSLTASGRQITVLEYPDGSSALIENLEYLAWPTYSVLVGGETWHEGTTFHDPSGTSYEFVRRFVQFVHDRVPPVSARESLSLIRIVDAILASHETGRRVSVTSADEGFDRRSGVMSSHG</sequence>
<keyword evidence="5" id="KW-1185">Reference proteome</keyword>
<evidence type="ECO:0000256" key="2">
    <source>
        <dbReference type="ARBA" id="ARBA00023002"/>
    </source>
</evidence>
<dbReference type="Gene3D" id="3.30.360.10">
    <property type="entry name" value="Dihydrodipicolinate Reductase, domain 2"/>
    <property type="match status" value="1"/>
</dbReference>
<dbReference type="Pfam" id="PF01408">
    <property type="entry name" value="GFO_IDH_MocA"/>
    <property type="match status" value="1"/>
</dbReference>
<evidence type="ECO:0000256" key="1">
    <source>
        <dbReference type="ARBA" id="ARBA00010928"/>
    </source>
</evidence>
<dbReference type="InterPro" id="IPR036291">
    <property type="entry name" value="NAD(P)-bd_dom_sf"/>
</dbReference>
<dbReference type="PANTHER" id="PTHR43708">
    <property type="entry name" value="CONSERVED EXPRESSED OXIDOREDUCTASE (EUROFUNG)"/>
    <property type="match status" value="1"/>
</dbReference>
<name>A0ABQ3J0L9_9PSEU</name>
<comment type="caution">
    <text evidence="4">The sequence shown here is derived from an EMBL/GenBank/DDBJ whole genome shotgun (WGS) entry which is preliminary data.</text>
</comment>
<dbReference type="SUPFAM" id="SSF51735">
    <property type="entry name" value="NAD(P)-binding Rossmann-fold domains"/>
    <property type="match status" value="1"/>
</dbReference>
<proteinExistence type="inferred from homology"/>
<evidence type="ECO:0000313" key="4">
    <source>
        <dbReference type="EMBL" id="GHE98775.1"/>
    </source>
</evidence>
<dbReference type="Gene3D" id="3.40.50.720">
    <property type="entry name" value="NAD(P)-binding Rossmann-like Domain"/>
    <property type="match status" value="1"/>
</dbReference>
<dbReference type="Proteomes" id="UP000605897">
    <property type="component" value="Unassembled WGS sequence"/>
</dbReference>
<feature type="domain" description="Gfo/Idh/MocA-like oxidoreductase N-terminal" evidence="3">
    <location>
        <begin position="78"/>
        <end position="171"/>
    </location>
</feature>
<comment type="similarity">
    <text evidence="1">Belongs to the Gfo/Idh/MocA family.</text>
</comment>
<gene>
    <name evidence="4" type="ORF">GCM10017786_34640</name>
</gene>
<dbReference type="RefSeq" id="WP_191245547.1">
    <property type="nucleotide sequence ID" value="NZ_BNAU01000003.1"/>
</dbReference>
<organism evidence="4 5">
    <name type="scientific">Amycolatopsis deserti</name>
    <dbReference type="NCBI Taxonomy" id="185696"/>
    <lineage>
        <taxon>Bacteria</taxon>
        <taxon>Bacillati</taxon>
        <taxon>Actinomycetota</taxon>
        <taxon>Actinomycetes</taxon>
        <taxon>Pseudonocardiales</taxon>
        <taxon>Pseudonocardiaceae</taxon>
        <taxon>Amycolatopsis</taxon>
    </lineage>
</organism>
<protein>
    <submittedName>
        <fullName evidence="4">Dehydrogenase</fullName>
    </submittedName>
</protein>
<dbReference type="InterPro" id="IPR051317">
    <property type="entry name" value="Gfo/Idh/MocA_oxidoreduct"/>
</dbReference>
<dbReference type="PANTHER" id="PTHR43708:SF5">
    <property type="entry name" value="CONSERVED EXPRESSED OXIDOREDUCTASE (EUROFUNG)-RELATED"/>
    <property type="match status" value="1"/>
</dbReference>
<keyword evidence="2" id="KW-0560">Oxidoreductase</keyword>
<dbReference type="EMBL" id="BNAU01000003">
    <property type="protein sequence ID" value="GHE98775.1"/>
    <property type="molecule type" value="Genomic_DNA"/>
</dbReference>
<evidence type="ECO:0000313" key="5">
    <source>
        <dbReference type="Proteomes" id="UP000605897"/>
    </source>
</evidence>
<reference evidence="5" key="1">
    <citation type="journal article" date="2019" name="Int. J. Syst. Evol. Microbiol.">
        <title>The Global Catalogue of Microorganisms (GCM) 10K type strain sequencing project: providing services to taxonomists for standard genome sequencing and annotation.</title>
        <authorList>
            <consortium name="The Broad Institute Genomics Platform"/>
            <consortium name="The Broad Institute Genome Sequencing Center for Infectious Disease"/>
            <person name="Wu L."/>
            <person name="Ma J."/>
        </authorList>
    </citation>
    <scope>NUCLEOTIDE SEQUENCE [LARGE SCALE GENOMIC DNA]</scope>
    <source>
        <strain evidence="5">CGMCC 4.7677</strain>
    </source>
</reference>